<sequence length="456" mass="47691">MQISPYSKPEFDPYGDNRQTDVDEGWLAPVALRELSAVVSIPGSKSLTNRELVLAALADGPSTLHAPLFSRDSELMIEGLTSLGARIERIPGTGEFGSDLRVTPADELTGSTTIDCGLAGTVMRFLPPVAALALGPTTFDGDEHARTRPMSGVIEGLRGLGVDLDDDGRGALPFTVHGFGRVEGGTLEIDASASSQFVSALLLSAPRFEHGLDLRHTGERLPSLPHIEMTLASLASRGVKVSSPETGRWVVEPGPIGAIDVTLEPDLSNAAPFLIAAVVAGGSVTITDWPDETTQVGAQLADLLPQFGARVDRAPGRLTVFGPERSADGGRGIRGVDLDLSEAGELAPNLAALAALADEPSTLTGIGHIRHHETDRLAALVAEINGLGGNVSELDDGLRIEPAPLRGGPWRAYADHRMATSGAIIGLAVPGVVVDDIASTSKTLPQFPELWGRLLA</sequence>
<comment type="similarity">
    <text evidence="2 8">Belongs to the EPSP synthase family.</text>
</comment>
<feature type="binding site" evidence="8">
    <location>
        <position position="345"/>
    </location>
    <ligand>
        <name>3-phosphoshikimate</name>
        <dbReference type="ChEBI" id="CHEBI:145989"/>
    </ligand>
</feature>
<comment type="function">
    <text evidence="8">Catalyzes the transfer of the enolpyruvyl moiety of phosphoenolpyruvate (PEP) to the 5-hydroxyl of shikimate-3-phosphate (S3P) to produce enolpyruvyl shikimate-3-phosphate and inorganic phosphate.</text>
</comment>
<dbReference type="RefSeq" id="WP_129192075.1">
    <property type="nucleotide sequence ID" value="NZ_CP035491.1"/>
</dbReference>
<dbReference type="GO" id="GO:0009423">
    <property type="term" value="P:chorismate biosynthetic process"/>
    <property type="evidence" value="ECO:0007669"/>
    <property type="project" value="UniProtKB-UniRule"/>
</dbReference>
<comment type="catalytic activity">
    <reaction evidence="7">
        <text>3-phosphoshikimate + phosphoenolpyruvate = 5-O-(1-carboxyvinyl)-3-phosphoshikimate + phosphate</text>
        <dbReference type="Rhea" id="RHEA:21256"/>
        <dbReference type="ChEBI" id="CHEBI:43474"/>
        <dbReference type="ChEBI" id="CHEBI:57701"/>
        <dbReference type="ChEBI" id="CHEBI:58702"/>
        <dbReference type="ChEBI" id="CHEBI:145989"/>
        <dbReference type="EC" id="2.5.1.19"/>
    </reaction>
    <physiologicalReaction direction="left-to-right" evidence="7">
        <dbReference type="Rhea" id="RHEA:21257"/>
    </physiologicalReaction>
</comment>
<feature type="binding site" evidence="8">
    <location>
        <position position="45"/>
    </location>
    <ligand>
        <name>3-phosphoshikimate</name>
        <dbReference type="ChEBI" id="CHEBI:145989"/>
    </ligand>
</feature>
<feature type="binding site" evidence="8">
    <location>
        <position position="196"/>
    </location>
    <ligand>
        <name>phosphoenolpyruvate</name>
        <dbReference type="ChEBI" id="CHEBI:58702"/>
    </ligand>
</feature>
<dbReference type="KEGG" id="agf:ET445_15540"/>
<dbReference type="InterPro" id="IPR001986">
    <property type="entry name" value="Enolpyruvate_Tfrase_dom"/>
</dbReference>
<dbReference type="NCBIfam" id="TIGR01356">
    <property type="entry name" value="aroA"/>
    <property type="match status" value="1"/>
</dbReference>
<evidence type="ECO:0000256" key="5">
    <source>
        <dbReference type="ARBA" id="ARBA00022679"/>
    </source>
</evidence>
<dbReference type="OrthoDB" id="9809920at2"/>
<comment type="subunit">
    <text evidence="8">Monomer.</text>
</comment>
<dbReference type="UniPathway" id="UPA00053">
    <property type="reaction ID" value="UER00089"/>
</dbReference>
<comment type="pathway">
    <text evidence="1 8">Metabolic intermediate biosynthesis; chorismate biosynthesis; chorismate from D-erythrose 4-phosphate and phosphoenolpyruvate: step 6/7.</text>
</comment>
<evidence type="ECO:0000256" key="8">
    <source>
        <dbReference type="HAMAP-Rule" id="MF_00210"/>
    </source>
</evidence>
<evidence type="ECO:0000256" key="6">
    <source>
        <dbReference type="ARBA" id="ARBA00023141"/>
    </source>
</evidence>
<dbReference type="FunFam" id="3.65.10.10:FF:000011">
    <property type="entry name" value="3-phosphoshikimate 1-carboxyvinyltransferase"/>
    <property type="match status" value="1"/>
</dbReference>
<dbReference type="EMBL" id="CP035491">
    <property type="protein sequence ID" value="QAY74530.1"/>
    <property type="molecule type" value="Genomic_DNA"/>
</dbReference>
<keyword evidence="11" id="KW-1185">Reference proteome</keyword>
<feature type="domain" description="Enolpyruvate transferase" evidence="9">
    <location>
        <begin position="34"/>
        <end position="449"/>
    </location>
</feature>
<dbReference type="GO" id="GO:0008652">
    <property type="term" value="P:amino acid biosynthetic process"/>
    <property type="evidence" value="ECO:0007669"/>
    <property type="project" value="UniProtKB-KW"/>
</dbReference>
<feature type="binding site" evidence="8">
    <location>
        <position position="50"/>
    </location>
    <ligand>
        <name>3-phosphoshikimate</name>
        <dbReference type="ChEBI" id="CHEBI:145989"/>
    </ligand>
</feature>
<feature type="binding site" evidence="8">
    <location>
        <position position="195"/>
    </location>
    <ligand>
        <name>3-phosphoshikimate</name>
        <dbReference type="ChEBI" id="CHEBI:145989"/>
    </ligand>
</feature>
<feature type="active site" description="Proton acceptor" evidence="8">
    <location>
        <position position="345"/>
    </location>
</feature>
<feature type="binding site" evidence="8">
    <location>
        <position position="417"/>
    </location>
    <ligand>
        <name>phosphoenolpyruvate</name>
        <dbReference type="ChEBI" id="CHEBI:58702"/>
    </ligand>
</feature>
<feature type="binding site" evidence="8">
    <location>
        <position position="148"/>
    </location>
    <ligand>
        <name>phosphoenolpyruvate</name>
        <dbReference type="ChEBI" id="CHEBI:58702"/>
    </ligand>
</feature>
<evidence type="ECO:0000256" key="4">
    <source>
        <dbReference type="ARBA" id="ARBA00022605"/>
    </source>
</evidence>
<evidence type="ECO:0000256" key="1">
    <source>
        <dbReference type="ARBA" id="ARBA00004811"/>
    </source>
</evidence>
<evidence type="ECO:0000259" key="9">
    <source>
        <dbReference type="Pfam" id="PF00275"/>
    </source>
</evidence>
<protein>
    <recommendedName>
        <fullName evidence="8">3-phosphoshikimate 1-carboxyvinyltransferase</fullName>
        <ecNumber evidence="8">2.5.1.19</ecNumber>
    </recommendedName>
    <alternativeName>
        <fullName evidence="8">5-enolpyruvylshikimate-3-phosphate synthase</fullName>
        <shortName evidence="8">EPSP synthase</shortName>
        <shortName evidence="8">EPSPS</shortName>
    </alternativeName>
</protein>
<dbReference type="GO" id="GO:0005737">
    <property type="term" value="C:cytoplasm"/>
    <property type="evidence" value="ECO:0007669"/>
    <property type="project" value="UniProtKB-SubCell"/>
</dbReference>
<dbReference type="PANTHER" id="PTHR21090">
    <property type="entry name" value="AROM/DEHYDROQUINATE SYNTHASE"/>
    <property type="match status" value="1"/>
</dbReference>
<dbReference type="Gene3D" id="3.65.10.10">
    <property type="entry name" value="Enolpyruvate transferase domain"/>
    <property type="match status" value="2"/>
</dbReference>
<organism evidence="10 11">
    <name type="scientific">Agromyces protaetiae</name>
    <dbReference type="NCBI Taxonomy" id="2509455"/>
    <lineage>
        <taxon>Bacteria</taxon>
        <taxon>Bacillati</taxon>
        <taxon>Actinomycetota</taxon>
        <taxon>Actinomycetes</taxon>
        <taxon>Micrococcales</taxon>
        <taxon>Microbacteriaceae</taxon>
        <taxon>Agromyces</taxon>
    </lineage>
</organism>
<dbReference type="PROSITE" id="PS00104">
    <property type="entry name" value="EPSP_SYNTHASE_1"/>
    <property type="match status" value="1"/>
</dbReference>
<dbReference type="InterPro" id="IPR006264">
    <property type="entry name" value="EPSP_synthase"/>
</dbReference>
<evidence type="ECO:0000256" key="3">
    <source>
        <dbReference type="ARBA" id="ARBA00022490"/>
    </source>
</evidence>
<feature type="binding site" evidence="8">
    <location>
        <position position="196"/>
    </location>
    <ligand>
        <name>3-phosphoshikimate</name>
        <dbReference type="ChEBI" id="CHEBI:145989"/>
    </ligand>
</feature>
<reference evidence="10 11" key="1">
    <citation type="submission" date="2019-01" db="EMBL/GenBank/DDBJ databases">
        <title>Genome sequencing of strain FW100M-8.</title>
        <authorList>
            <person name="Heo J."/>
            <person name="Kim S.-J."/>
            <person name="Kim J.-S."/>
            <person name="Hong S.-B."/>
            <person name="Kwon S.-W."/>
        </authorList>
    </citation>
    <scope>NUCLEOTIDE SEQUENCE [LARGE SCALE GENOMIC DNA]</scope>
    <source>
        <strain evidence="10 11">FW100M-8</strain>
    </source>
</reference>
<feature type="binding site" evidence="8">
    <location>
        <position position="376"/>
    </location>
    <ligand>
        <name>phosphoenolpyruvate</name>
        <dbReference type="ChEBI" id="CHEBI:58702"/>
    </ligand>
</feature>
<dbReference type="GO" id="GO:0003866">
    <property type="term" value="F:3-phosphoshikimate 1-carboxyvinyltransferase activity"/>
    <property type="evidence" value="ECO:0007669"/>
    <property type="project" value="UniProtKB-UniRule"/>
</dbReference>
<evidence type="ECO:0000256" key="2">
    <source>
        <dbReference type="ARBA" id="ARBA00009948"/>
    </source>
</evidence>
<dbReference type="PIRSF" id="PIRSF000505">
    <property type="entry name" value="EPSPS"/>
    <property type="match status" value="1"/>
</dbReference>
<dbReference type="InterPro" id="IPR023193">
    <property type="entry name" value="EPSP_synthase_CS"/>
</dbReference>
<feature type="binding site" evidence="8">
    <location>
        <position position="442"/>
    </location>
    <ligand>
        <name>phosphoenolpyruvate</name>
        <dbReference type="ChEBI" id="CHEBI:58702"/>
    </ligand>
</feature>
<evidence type="ECO:0000313" key="10">
    <source>
        <dbReference type="EMBL" id="QAY74530.1"/>
    </source>
</evidence>
<dbReference type="Proteomes" id="UP000291259">
    <property type="component" value="Chromosome"/>
</dbReference>
<proteinExistence type="inferred from homology"/>
<gene>
    <name evidence="8 10" type="primary">aroA</name>
    <name evidence="10" type="ORF">ET445_15540</name>
</gene>
<dbReference type="GO" id="GO:0009073">
    <property type="term" value="P:aromatic amino acid family biosynthetic process"/>
    <property type="evidence" value="ECO:0007669"/>
    <property type="project" value="UniProtKB-KW"/>
</dbReference>
<dbReference type="InterPro" id="IPR036968">
    <property type="entry name" value="Enolpyruvate_Tfrase_sf"/>
</dbReference>
<comment type="subcellular location">
    <subcellularLocation>
        <location evidence="8">Cytoplasm</location>
    </subcellularLocation>
</comment>
<dbReference type="Pfam" id="PF00275">
    <property type="entry name" value="EPSP_synthase"/>
    <property type="match status" value="1"/>
</dbReference>
<dbReference type="InterPro" id="IPR013792">
    <property type="entry name" value="RNA3'P_cycl/enolpyr_Trfase_a/b"/>
</dbReference>
<accession>A0A4P6FE69</accession>
<keyword evidence="6 8" id="KW-0057">Aromatic amino acid biosynthesis</keyword>
<feature type="binding site" evidence="8">
    <location>
        <position position="223"/>
    </location>
    <ligand>
        <name>3-phosphoshikimate</name>
        <dbReference type="ChEBI" id="CHEBI:145989"/>
    </ligand>
</feature>
<feature type="binding site" evidence="8">
    <location>
        <position position="194"/>
    </location>
    <ligand>
        <name>3-phosphoshikimate</name>
        <dbReference type="ChEBI" id="CHEBI:145989"/>
    </ligand>
</feature>
<evidence type="ECO:0000313" key="11">
    <source>
        <dbReference type="Proteomes" id="UP000291259"/>
    </source>
</evidence>
<dbReference type="SUPFAM" id="SSF55205">
    <property type="entry name" value="EPT/RTPC-like"/>
    <property type="match status" value="1"/>
</dbReference>
<feature type="binding site" evidence="8">
    <location>
        <position position="120"/>
    </location>
    <ligand>
        <name>phosphoenolpyruvate</name>
        <dbReference type="ChEBI" id="CHEBI:58702"/>
    </ligand>
</feature>
<name>A0A4P6FE69_9MICO</name>
<feature type="binding site" evidence="8">
    <location>
        <position position="46"/>
    </location>
    <ligand>
        <name>3-phosphoshikimate</name>
        <dbReference type="ChEBI" id="CHEBI:145989"/>
    </ligand>
</feature>
<feature type="binding site" evidence="8">
    <location>
        <position position="45"/>
    </location>
    <ligand>
        <name>phosphoenolpyruvate</name>
        <dbReference type="ChEBI" id="CHEBI:58702"/>
    </ligand>
</feature>
<dbReference type="PROSITE" id="PS00885">
    <property type="entry name" value="EPSP_SYNTHASE_2"/>
    <property type="match status" value="1"/>
</dbReference>
<dbReference type="HAMAP" id="MF_00210">
    <property type="entry name" value="EPSP_synth"/>
    <property type="match status" value="1"/>
</dbReference>
<keyword evidence="4 8" id="KW-0028">Amino-acid biosynthesis</keyword>
<feature type="binding site" evidence="8">
    <location>
        <position position="372"/>
    </location>
    <ligand>
        <name>3-phosphoshikimate</name>
        <dbReference type="ChEBI" id="CHEBI:145989"/>
    </ligand>
</feature>
<dbReference type="EC" id="2.5.1.19" evidence="8"/>
<dbReference type="PANTHER" id="PTHR21090:SF5">
    <property type="entry name" value="PENTAFUNCTIONAL AROM POLYPEPTIDE"/>
    <property type="match status" value="1"/>
</dbReference>
<keyword evidence="3 8" id="KW-0963">Cytoplasm</keyword>
<evidence type="ECO:0000256" key="7">
    <source>
        <dbReference type="ARBA" id="ARBA00044633"/>
    </source>
</evidence>
<dbReference type="CDD" id="cd01556">
    <property type="entry name" value="EPSP_synthase"/>
    <property type="match status" value="1"/>
</dbReference>
<dbReference type="FunFam" id="3.65.10.10:FF:000010">
    <property type="entry name" value="3-phosphoshikimate 1-carboxyvinyltransferase"/>
    <property type="match status" value="1"/>
</dbReference>
<dbReference type="AlphaFoldDB" id="A0A4P6FE69"/>
<comment type="caution">
    <text evidence="8">Lacks conserved residue(s) required for the propagation of feature annotation.</text>
</comment>
<keyword evidence="5 8" id="KW-0808">Transferase</keyword>